<dbReference type="Proteomes" id="UP000326939">
    <property type="component" value="Chromosome 3"/>
</dbReference>
<keyword evidence="3" id="KW-1185">Reference proteome</keyword>
<feature type="region of interest" description="Disordered" evidence="1">
    <location>
        <begin position="1"/>
        <end position="22"/>
    </location>
</feature>
<gene>
    <name evidence="2" type="ORF">DKX38_003920</name>
</gene>
<evidence type="ECO:0000256" key="1">
    <source>
        <dbReference type="SAM" id="MobiDB-lite"/>
    </source>
</evidence>
<dbReference type="AlphaFoldDB" id="A0A5N5NBW7"/>
<comment type="caution">
    <text evidence="2">The sequence shown here is derived from an EMBL/GenBank/DDBJ whole genome shotgun (WGS) entry which is preliminary data.</text>
</comment>
<name>A0A5N5NBW7_9ROSI</name>
<reference evidence="3" key="1">
    <citation type="journal article" date="2019" name="Gigascience">
        <title>De novo genome assembly of the endangered Acer yangbiense, a plant species with extremely small populations endemic to Yunnan Province, China.</title>
        <authorList>
            <person name="Yang J."/>
            <person name="Wariss H.M."/>
            <person name="Tao L."/>
            <person name="Zhang R."/>
            <person name="Yun Q."/>
            <person name="Hollingsworth P."/>
            <person name="Dao Z."/>
            <person name="Luo G."/>
            <person name="Guo H."/>
            <person name="Ma Y."/>
            <person name="Sun W."/>
        </authorList>
    </citation>
    <scope>NUCLEOTIDE SEQUENCE [LARGE SCALE GENOMIC DNA]</scope>
    <source>
        <strain evidence="3">cv. br00</strain>
    </source>
</reference>
<protein>
    <submittedName>
        <fullName evidence="2">Uncharacterized protein</fullName>
    </submittedName>
</protein>
<organism evidence="2 3">
    <name type="scientific">Salix brachista</name>
    <dbReference type="NCBI Taxonomy" id="2182728"/>
    <lineage>
        <taxon>Eukaryota</taxon>
        <taxon>Viridiplantae</taxon>
        <taxon>Streptophyta</taxon>
        <taxon>Embryophyta</taxon>
        <taxon>Tracheophyta</taxon>
        <taxon>Spermatophyta</taxon>
        <taxon>Magnoliopsida</taxon>
        <taxon>eudicotyledons</taxon>
        <taxon>Gunneridae</taxon>
        <taxon>Pentapetalae</taxon>
        <taxon>rosids</taxon>
        <taxon>fabids</taxon>
        <taxon>Malpighiales</taxon>
        <taxon>Salicaceae</taxon>
        <taxon>Saliceae</taxon>
        <taxon>Salix</taxon>
    </lineage>
</organism>
<dbReference type="EMBL" id="VDCV01000003">
    <property type="protein sequence ID" value="KAB5563866.1"/>
    <property type="molecule type" value="Genomic_DNA"/>
</dbReference>
<sequence>MNRYSDNPSKYPKKLMRGDKEGLRERNSFLSRKKIVQHKDLIVKRLRLCIRMHLLTAPWMAAMSALLQTTRYPPLHLRLQHNGWQPLPNLALLVFRR</sequence>
<evidence type="ECO:0000313" key="3">
    <source>
        <dbReference type="Proteomes" id="UP000326939"/>
    </source>
</evidence>
<proteinExistence type="predicted"/>
<accession>A0A5N5NBW7</accession>
<evidence type="ECO:0000313" key="2">
    <source>
        <dbReference type="EMBL" id="KAB5563866.1"/>
    </source>
</evidence>